<dbReference type="SUPFAM" id="SSF51182">
    <property type="entry name" value="RmlC-like cupins"/>
    <property type="match status" value="2"/>
</dbReference>
<dbReference type="InterPro" id="IPR006045">
    <property type="entry name" value="Cupin_1"/>
</dbReference>
<dbReference type="CDD" id="cd02245">
    <property type="entry name" value="cupin_7S_vicilin-like_C"/>
    <property type="match status" value="1"/>
</dbReference>
<evidence type="ECO:0000256" key="1">
    <source>
        <dbReference type="ARBA" id="ARBA00023597"/>
    </source>
</evidence>
<dbReference type="SMART" id="SM00835">
    <property type="entry name" value="Cupin_1"/>
    <property type="match status" value="1"/>
</dbReference>
<dbReference type="PANTHER" id="PTHR31189">
    <property type="entry name" value="OS03G0336100 PROTEIN-RELATED"/>
    <property type="match status" value="1"/>
</dbReference>
<dbReference type="EMBL" id="JACEIK010000040">
    <property type="protein sequence ID" value="MCD7447552.1"/>
    <property type="molecule type" value="Genomic_DNA"/>
</dbReference>
<dbReference type="InterPro" id="IPR050253">
    <property type="entry name" value="Seed_Storage-Functional"/>
</dbReference>
<dbReference type="Proteomes" id="UP000823775">
    <property type="component" value="Unassembled WGS sequence"/>
</dbReference>
<reference evidence="3 4" key="1">
    <citation type="journal article" date="2021" name="BMC Genomics">
        <title>Datura genome reveals duplications of psychoactive alkaloid biosynthetic genes and high mutation rate following tissue culture.</title>
        <authorList>
            <person name="Rajewski A."/>
            <person name="Carter-House D."/>
            <person name="Stajich J."/>
            <person name="Litt A."/>
        </authorList>
    </citation>
    <scope>NUCLEOTIDE SEQUENCE [LARGE SCALE GENOMIC DNA]</scope>
    <source>
        <strain evidence="3">AR-01</strain>
    </source>
</reference>
<evidence type="ECO:0000313" key="4">
    <source>
        <dbReference type="Proteomes" id="UP000823775"/>
    </source>
</evidence>
<sequence>MTCIFLVNCVKGILSAGGENPESFYGAFNIDILETAFNTPRDRLERLFGQQKRGIIIKASEEQIRAISQHVSHSTGGPFNVLNQRPLIGNRFGQYFEAAPERFQQLRDLDVAVGIMNINRGGMTLPVYSTRATWLVMVAQGTGRLEMVGSQSQQRQGHNYQKAVRGSVSVGDFFVIPAAHPITDIATGDSNLRMVAFGINGHTTD</sequence>
<dbReference type="InterPro" id="IPR011051">
    <property type="entry name" value="RmlC_Cupin_sf"/>
</dbReference>
<comment type="caution">
    <text evidence="3">The sequence shown here is derived from an EMBL/GenBank/DDBJ whole genome shotgun (WGS) entry which is preliminary data.</text>
</comment>
<proteinExistence type="inferred from homology"/>
<comment type="similarity">
    <text evidence="1">Belongs to the 7S seed storage protein family.</text>
</comment>
<accession>A0ABS8RL91</accession>
<dbReference type="InterPro" id="IPR014710">
    <property type="entry name" value="RmlC-like_jellyroll"/>
</dbReference>
<evidence type="ECO:0000259" key="2">
    <source>
        <dbReference type="SMART" id="SM00835"/>
    </source>
</evidence>
<dbReference type="PANTHER" id="PTHR31189:SF41">
    <property type="entry name" value="VICILIN C72"/>
    <property type="match status" value="1"/>
</dbReference>
<feature type="domain" description="Cupin type-1" evidence="2">
    <location>
        <begin position="79"/>
        <end position="205"/>
    </location>
</feature>
<dbReference type="Pfam" id="PF00190">
    <property type="entry name" value="Cupin_1"/>
    <property type="match status" value="1"/>
</dbReference>
<gene>
    <name evidence="3" type="ORF">HAX54_031581</name>
</gene>
<protein>
    <recommendedName>
        <fullName evidence="2">Cupin type-1 domain-containing protein</fullName>
    </recommendedName>
</protein>
<keyword evidence="4" id="KW-1185">Reference proteome</keyword>
<dbReference type="Gene3D" id="2.60.120.10">
    <property type="entry name" value="Jelly Rolls"/>
    <property type="match status" value="2"/>
</dbReference>
<name>A0ABS8RL91_DATST</name>
<organism evidence="3 4">
    <name type="scientific">Datura stramonium</name>
    <name type="common">Jimsonweed</name>
    <name type="synonym">Common thornapple</name>
    <dbReference type="NCBI Taxonomy" id="4076"/>
    <lineage>
        <taxon>Eukaryota</taxon>
        <taxon>Viridiplantae</taxon>
        <taxon>Streptophyta</taxon>
        <taxon>Embryophyta</taxon>
        <taxon>Tracheophyta</taxon>
        <taxon>Spermatophyta</taxon>
        <taxon>Magnoliopsida</taxon>
        <taxon>eudicotyledons</taxon>
        <taxon>Gunneridae</taxon>
        <taxon>Pentapetalae</taxon>
        <taxon>asterids</taxon>
        <taxon>lamiids</taxon>
        <taxon>Solanales</taxon>
        <taxon>Solanaceae</taxon>
        <taxon>Solanoideae</taxon>
        <taxon>Datureae</taxon>
        <taxon>Datura</taxon>
    </lineage>
</organism>
<evidence type="ECO:0000313" key="3">
    <source>
        <dbReference type="EMBL" id="MCD7447552.1"/>
    </source>
</evidence>